<reference evidence="1" key="1">
    <citation type="journal article" date="2014" name="Nat. Commun.">
        <title>Multiple recent horizontal transfers of a large genomic region in cheese making fungi.</title>
        <authorList>
            <person name="Cheeseman K."/>
            <person name="Ropars J."/>
            <person name="Renault P."/>
            <person name="Dupont J."/>
            <person name="Gouzy J."/>
            <person name="Branca A."/>
            <person name="Abraham A.L."/>
            <person name="Ceppi M."/>
            <person name="Conseiller E."/>
            <person name="Debuchy R."/>
            <person name="Malagnac F."/>
            <person name="Goarin A."/>
            <person name="Silar P."/>
            <person name="Lacoste S."/>
            <person name="Sallet E."/>
            <person name="Bensimon A."/>
            <person name="Giraud T."/>
            <person name="Brygoo Y."/>
        </authorList>
    </citation>
    <scope>NUCLEOTIDE SEQUENCE [LARGE SCALE GENOMIC DNA]</scope>
    <source>
        <strain evidence="1">FM164</strain>
    </source>
</reference>
<evidence type="ECO:0000313" key="2">
    <source>
        <dbReference type="Proteomes" id="UP000030686"/>
    </source>
</evidence>
<accession>W6QTX7</accession>
<organism evidence="1 2">
    <name type="scientific">Penicillium roqueforti (strain FM164)</name>
    <dbReference type="NCBI Taxonomy" id="1365484"/>
    <lineage>
        <taxon>Eukaryota</taxon>
        <taxon>Fungi</taxon>
        <taxon>Dikarya</taxon>
        <taxon>Ascomycota</taxon>
        <taxon>Pezizomycotina</taxon>
        <taxon>Eurotiomycetes</taxon>
        <taxon>Eurotiomycetidae</taxon>
        <taxon>Eurotiales</taxon>
        <taxon>Aspergillaceae</taxon>
        <taxon>Penicillium</taxon>
    </lineage>
</organism>
<proteinExistence type="predicted"/>
<keyword evidence="2" id="KW-1185">Reference proteome</keyword>
<dbReference type="Proteomes" id="UP000030686">
    <property type="component" value="Unassembled WGS sequence"/>
</dbReference>
<evidence type="ECO:0000313" key="1">
    <source>
        <dbReference type="EMBL" id="CDM32992.1"/>
    </source>
</evidence>
<dbReference type="OrthoDB" id="5379619at2759"/>
<protein>
    <submittedName>
        <fullName evidence="1">Probable transposable element</fullName>
    </submittedName>
</protein>
<name>W6QTX7_PENRF</name>
<gene>
    <name evidence="1" type="ORF">PROQFM164_S02g003143</name>
</gene>
<sequence length="49" mass="5211">MFGSVKAPLNKGGRQRSITPVMLEALCDHLLEKPTLYLDGMAGVQVGAP</sequence>
<dbReference type="EMBL" id="HG792016">
    <property type="protein sequence ID" value="CDM32992.1"/>
    <property type="molecule type" value="Genomic_DNA"/>
</dbReference>
<dbReference type="AlphaFoldDB" id="W6QTX7"/>
<dbReference type="STRING" id="1365484.W6QTX7"/>